<proteinExistence type="predicted"/>
<evidence type="ECO:0000313" key="1">
    <source>
        <dbReference type="EMBL" id="EEP81248.1"/>
    </source>
</evidence>
<dbReference type="GeneID" id="8443267"/>
<dbReference type="Gene3D" id="3.10.180.10">
    <property type="entry name" value="2,3-Dihydroxybiphenyl 1,2-Dioxygenase, domain 1"/>
    <property type="match status" value="1"/>
</dbReference>
<dbReference type="SUPFAM" id="SSF54593">
    <property type="entry name" value="Glyoxalase/Bleomycin resistance protein/Dihydroxybiphenyl dioxygenase"/>
    <property type="match status" value="1"/>
</dbReference>
<dbReference type="RefSeq" id="XP_002583146.1">
    <property type="nucleotide sequence ID" value="XM_002583100.1"/>
</dbReference>
<dbReference type="EMBL" id="CH476618">
    <property type="protein sequence ID" value="EEP81248.1"/>
    <property type="molecule type" value="Genomic_DNA"/>
</dbReference>
<protein>
    <recommendedName>
        <fullName evidence="3">VOC domain-containing protein</fullName>
    </recommendedName>
</protein>
<keyword evidence="2" id="KW-1185">Reference proteome</keyword>
<dbReference type="STRING" id="336963.C4JWU0"/>
<accession>C4JWU0</accession>
<name>C4JWU0_UNCRE</name>
<sequence>MPVPPRTEAQLAAEKGNPCNETVAFFKYPEEKLSQLGGGLSLVSEEAMQRCNHGDGSANSNNLKGVRPGITLFYIVEDLEECMNSIVANGGKKLSGEFPEGAHGKIMYAEDSEGNRLGIYEVIGSCS</sequence>
<dbReference type="OrthoDB" id="447346at2759"/>
<gene>
    <name evidence="1" type="ORF">UREG_06113</name>
</gene>
<evidence type="ECO:0008006" key="3">
    <source>
        <dbReference type="Google" id="ProtNLM"/>
    </source>
</evidence>
<dbReference type="VEuPathDB" id="FungiDB:UREG_06113"/>
<dbReference type="HOGENOM" id="CLU_127592_4_0_1"/>
<dbReference type="InterPro" id="IPR029068">
    <property type="entry name" value="Glyas_Bleomycin-R_OHBP_Dase"/>
</dbReference>
<evidence type="ECO:0000313" key="2">
    <source>
        <dbReference type="Proteomes" id="UP000002058"/>
    </source>
</evidence>
<dbReference type="AlphaFoldDB" id="C4JWU0"/>
<dbReference type="Proteomes" id="UP000002058">
    <property type="component" value="Unassembled WGS sequence"/>
</dbReference>
<reference evidence="2" key="1">
    <citation type="journal article" date="2009" name="Genome Res.">
        <title>Comparative genomic analyses of the human fungal pathogens Coccidioides and their relatives.</title>
        <authorList>
            <person name="Sharpton T.J."/>
            <person name="Stajich J.E."/>
            <person name="Rounsley S.D."/>
            <person name="Gardner M.J."/>
            <person name="Wortman J.R."/>
            <person name="Jordar V.S."/>
            <person name="Maiti R."/>
            <person name="Kodira C.D."/>
            <person name="Neafsey D.E."/>
            <person name="Zeng Q."/>
            <person name="Hung C.-Y."/>
            <person name="McMahan C."/>
            <person name="Muszewska A."/>
            <person name="Grynberg M."/>
            <person name="Mandel M.A."/>
            <person name="Kellner E.M."/>
            <person name="Barker B.M."/>
            <person name="Galgiani J.N."/>
            <person name="Orbach M.J."/>
            <person name="Kirkland T.N."/>
            <person name="Cole G.T."/>
            <person name="Henn M.R."/>
            <person name="Birren B.W."/>
            <person name="Taylor J.W."/>
        </authorList>
    </citation>
    <scope>NUCLEOTIDE SEQUENCE [LARGE SCALE GENOMIC DNA]</scope>
    <source>
        <strain evidence="2">UAMH 1704</strain>
    </source>
</reference>
<dbReference type="eggNOG" id="ENOG502SCQY">
    <property type="taxonomic scope" value="Eukaryota"/>
</dbReference>
<dbReference type="KEGG" id="ure:UREG_06113"/>
<organism evidence="1 2">
    <name type="scientific">Uncinocarpus reesii (strain UAMH 1704)</name>
    <dbReference type="NCBI Taxonomy" id="336963"/>
    <lineage>
        <taxon>Eukaryota</taxon>
        <taxon>Fungi</taxon>
        <taxon>Dikarya</taxon>
        <taxon>Ascomycota</taxon>
        <taxon>Pezizomycotina</taxon>
        <taxon>Eurotiomycetes</taxon>
        <taxon>Eurotiomycetidae</taxon>
        <taxon>Onygenales</taxon>
        <taxon>Onygenaceae</taxon>
        <taxon>Uncinocarpus</taxon>
    </lineage>
</organism>
<dbReference type="InParanoid" id="C4JWU0"/>